<feature type="region of interest" description="Disordered" evidence="1">
    <location>
        <begin position="955"/>
        <end position="1031"/>
    </location>
</feature>
<feature type="region of interest" description="Disordered" evidence="1">
    <location>
        <begin position="452"/>
        <end position="481"/>
    </location>
</feature>
<feature type="region of interest" description="Disordered" evidence="1">
    <location>
        <begin position="742"/>
        <end position="789"/>
    </location>
</feature>
<feature type="region of interest" description="Disordered" evidence="1">
    <location>
        <begin position="315"/>
        <end position="346"/>
    </location>
</feature>
<feature type="compositionally biased region" description="Polar residues" evidence="1">
    <location>
        <begin position="746"/>
        <end position="759"/>
    </location>
</feature>
<feature type="region of interest" description="Disordered" evidence="1">
    <location>
        <begin position="222"/>
        <end position="251"/>
    </location>
</feature>
<feature type="compositionally biased region" description="Basic residues" evidence="1">
    <location>
        <begin position="845"/>
        <end position="855"/>
    </location>
</feature>
<feature type="compositionally biased region" description="Polar residues" evidence="1">
    <location>
        <begin position="222"/>
        <end position="231"/>
    </location>
</feature>
<sequence>MSARLCTCNVRAVRDRFEVPAGERNRDVYCLPVLVAVVVCVLALLLMVRDKPRRGKVNHRPFIKTRGRRPSPRITLLFGNREFPNGLTFTPSNSTRQPQLSFRSSPVKSRYVNIPEKCHGNYTWPNVLTSADHSLKQKVPQPKKKKIINDKKIKPRVLFASQSVHEKQVGWEKDKAELILQYRLKGRDGGLIEQAKTGGLCETDPPLSSNVVESCEHVHSQSKSIYASNTKAPPDDRKVPKTRSAAGPVNSALSPELKSKVGTVFLPSYVTKREKLYQLKWDEQMEHTKPGGLCETDPPLSSNVVESCEHVHSQSKSIYASNTKAPPDDRKVPKTRSAAGPVNSALSPELKSKVGTVFLPSDHSLKQKVPQPKKKKIINEKKIKPRVLFASQSVHEKQVGSEKDKAELILQYRLKGRDGGLIEQAKTGGLYETDPPLSSNVVESCEHVHSQSKSIYASNTKAPPDDRKVPKTRSAAGPVNSALSPELKSKVGTVFLPSYVTKREKLYQLKWDEQMEHTKPGGLCETDPPLSSNVVESCEHVHSQVKSICASNTKVPLVNGQAAQNKSASTGNSVLSPELKSKVGTMCLPADVPKREKPYQVKWDEQIEQAKTGGLCETDPPLPLNGEESCKHVQSEGKSISTSNIKVPLAHGQVAQNRSARTGNSVLSPELKSKVGTMCLPADVPKREKPYQVKWDEQIEQAKTGGLCETDPPLPLNGEESCKHVQSEGKSISTSNIKVPLAHGQVAQNRSARTGNSVLSPELKSKTNGSHTDKVEHKAPRTSQKLAASHNGEVDEIELMDLSWDNSDCFSGNSAGSRESSPLELIKEVSCSSDNSISKSERKMRSPRKRAVKSHKREPVNCHCTNCDASDEGAHLSTTPSSTEKDGKSPSKEPVTCNHKNSDANDVVAQASKSEVHCILCGITLSKPQCFYSLGSLCTDDDICETTSDDINRHLVSDVDTNPPAVEGKGHPDTGYTSSEEFENESVFPKEEGSILSRKKQGTDGYDGDHESDSSLESLVLTQSSSEDEQNTLSIKEYTKQERTKRQEMAISQTIEKSLKSQLGAGHHVGNEYESDLHSNEHQLAC</sequence>
<dbReference type="EMBL" id="LSMT01000455">
    <property type="protein sequence ID" value="PFX17692.1"/>
    <property type="molecule type" value="Genomic_DNA"/>
</dbReference>
<keyword evidence="2" id="KW-0812">Transmembrane</keyword>
<dbReference type="Proteomes" id="UP000225706">
    <property type="component" value="Unassembled WGS sequence"/>
</dbReference>
<feature type="compositionally biased region" description="Polar residues" evidence="1">
    <location>
        <begin position="315"/>
        <end position="324"/>
    </location>
</feature>
<keyword evidence="4" id="KW-1185">Reference proteome</keyword>
<protein>
    <submittedName>
        <fullName evidence="3">Uncharacterized protein</fullName>
    </submittedName>
</protein>
<evidence type="ECO:0000313" key="3">
    <source>
        <dbReference type="EMBL" id="PFX17692.1"/>
    </source>
</evidence>
<name>A0A2B4RN79_STYPI</name>
<feature type="region of interest" description="Disordered" evidence="1">
    <location>
        <begin position="834"/>
        <end position="855"/>
    </location>
</feature>
<comment type="caution">
    <text evidence="3">The sequence shown here is derived from an EMBL/GenBank/DDBJ whole genome shotgun (WGS) entry which is preliminary data.</text>
</comment>
<proteinExistence type="predicted"/>
<accession>A0A2B4RN79</accession>
<feature type="compositionally biased region" description="Polar residues" evidence="1">
    <location>
        <begin position="452"/>
        <end position="461"/>
    </location>
</feature>
<organism evidence="3 4">
    <name type="scientific">Stylophora pistillata</name>
    <name type="common">Smooth cauliflower coral</name>
    <dbReference type="NCBI Taxonomy" id="50429"/>
    <lineage>
        <taxon>Eukaryota</taxon>
        <taxon>Metazoa</taxon>
        <taxon>Cnidaria</taxon>
        <taxon>Anthozoa</taxon>
        <taxon>Hexacorallia</taxon>
        <taxon>Scleractinia</taxon>
        <taxon>Astrocoeniina</taxon>
        <taxon>Pocilloporidae</taxon>
        <taxon>Stylophora</taxon>
    </lineage>
</organism>
<evidence type="ECO:0000256" key="1">
    <source>
        <dbReference type="SAM" id="MobiDB-lite"/>
    </source>
</evidence>
<feature type="region of interest" description="Disordered" evidence="1">
    <location>
        <begin position="872"/>
        <end position="901"/>
    </location>
</feature>
<keyword evidence="2" id="KW-0472">Membrane</keyword>
<evidence type="ECO:0000313" key="4">
    <source>
        <dbReference type="Proteomes" id="UP000225706"/>
    </source>
</evidence>
<reference evidence="4" key="1">
    <citation type="journal article" date="2017" name="bioRxiv">
        <title>Comparative analysis of the genomes of Stylophora pistillata and Acropora digitifera provides evidence for extensive differences between species of corals.</title>
        <authorList>
            <person name="Voolstra C.R."/>
            <person name="Li Y."/>
            <person name="Liew Y.J."/>
            <person name="Baumgarten S."/>
            <person name="Zoccola D."/>
            <person name="Flot J.-F."/>
            <person name="Tambutte S."/>
            <person name="Allemand D."/>
            <person name="Aranda M."/>
        </authorList>
    </citation>
    <scope>NUCLEOTIDE SEQUENCE [LARGE SCALE GENOMIC DNA]</scope>
</reference>
<feature type="transmembrane region" description="Helical" evidence="2">
    <location>
        <begin position="28"/>
        <end position="48"/>
    </location>
</feature>
<gene>
    <name evidence="3" type="ORF">AWC38_SpisGene17972</name>
</gene>
<dbReference type="AlphaFoldDB" id="A0A2B4RN79"/>
<keyword evidence="2" id="KW-1133">Transmembrane helix</keyword>
<feature type="compositionally biased region" description="Polar residues" evidence="1">
    <location>
        <begin position="1015"/>
        <end position="1025"/>
    </location>
</feature>
<evidence type="ECO:0000256" key="2">
    <source>
        <dbReference type="SAM" id="Phobius"/>
    </source>
</evidence>